<comment type="caution">
    <text evidence="1">The sequence shown here is derived from an EMBL/GenBank/DDBJ whole genome shotgun (WGS) entry which is preliminary data.</text>
</comment>
<proteinExistence type="predicted"/>
<sequence length="90" mass="10310">MYEKYFLLKAPTTILISLLEGPKTKRELFKKTGINYSHIVGLIETFSELGLVEEKKESRGIKIYLTKRGEEIALTLKKIKDFFEKIEGGG</sequence>
<protein>
    <recommendedName>
        <fullName evidence="2">HTH marR-type domain-containing protein</fullName>
    </recommendedName>
</protein>
<organism evidence="1">
    <name type="scientific">Geoglobus ahangari</name>
    <dbReference type="NCBI Taxonomy" id="113653"/>
    <lineage>
        <taxon>Archaea</taxon>
        <taxon>Methanobacteriati</taxon>
        <taxon>Methanobacteriota</taxon>
        <taxon>Archaeoglobi</taxon>
        <taxon>Archaeoglobales</taxon>
        <taxon>Archaeoglobaceae</taxon>
        <taxon>Geoglobus</taxon>
    </lineage>
</organism>
<dbReference type="AlphaFoldDB" id="A0A7J3TIM5"/>
<evidence type="ECO:0000313" key="1">
    <source>
        <dbReference type="EMBL" id="HHF48599.1"/>
    </source>
</evidence>
<dbReference type="InterPro" id="IPR036390">
    <property type="entry name" value="WH_DNA-bd_sf"/>
</dbReference>
<dbReference type="SUPFAM" id="SSF46785">
    <property type="entry name" value="Winged helix' DNA-binding domain"/>
    <property type="match status" value="1"/>
</dbReference>
<dbReference type="EMBL" id="DRUC01000084">
    <property type="protein sequence ID" value="HHF48599.1"/>
    <property type="molecule type" value="Genomic_DNA"/>
</dbReference>
<reference evidence="1" key="1">
    <citation type="journal article" date="2020" name="mSystems">
        <title>Genome- and Community-Level Interaction Insights into Carbon Utilization and Element Cycling Functions of Hydrothermarchaeota in Hydrothermal Sediment.</title>
        <authorList>
            <person name="Zhou Z."/>
            <person name="Liu Y."/>
            <person name="Xu W."/>
            <person name="Pan J."/>
            <person name="Luo Z.H."/>
            <person name="Li M."/>
        </authorList>
    </citation>
    <scope>NUCLEOTIDE SEQUENCE [LARGE SCALE GENOMIC DNA]</scope>
    <source>
        <strain evidence="1">SpSt-10</strain>
    </source>
</reference>
<name>A0A7J3TIM5_9EURY</name>
<evidence type="ECO:0008006" key="2">
    <source>
        <dbReference type="Google" id="ProtNLM"/>
    </source>
</evidence>
<gene>
    <name evidence="1" type="ORF">ENL48_05520</name>
</gene>
<dbReference type="InterPro" id="IPR036388">
    <property type="entry name" value="WH-like_DNA-bd_sf"/>
</dbReference>
<accession>A0A7J3TIM5</accession>
<dbReference type="Gene3D" id="1.10.10.10">
    <property type="entry name" value="Winged helix-like DNA-binding domain superfamily/Winged helix DNA-binding domain"/>
    <property type="match status" value="1"/>
</dbReference>